<dbReference type="SUPFAM" id="SSF101447">
    <property type="entry name" value="Formin homology 2 domain (FH2 domain)"/>
    <property type="match status" value="1"/>
</dbReference>
<sequence>TLTCRVQYLNDIDPFSASTNFPEPARPPTYVFNVNIPLINQIAGVHRLLKAPHKLDDCTLQLYKINAADNDYGSYLDLESTIDEQGDDFEGFQDNRKNAVLLRTQLSVRVHAIIEKLLNSTGRELRRALFSLKQIFQDDKDLVHEFVQNDGLACLIKVGSESDQNYQNYILRALGQVMLYVDGMNGVVEHNETIQWLYSLIASKYRLVVKTALKLLLVFVEYTETNSALLMNAVNVVDLERGARPWANIMMLLNERDSADMELLVYSMTLINKTLNGIPDQDTYYDIVDSLEEQGMERLIQYYMSKQGTDLDLLQQFRIYEAVLKHEDGDGDGKALPLDVRLRQVPRSRKSSSNDENERRKSRRHSLGNLAPNSTSPFKQRPSPLAKTPEATGTFPQWRRRDVNQNEEPVKTPDHGKNGIAHNDISTPEIDDVVNGITPALRRRRERDARNRCLIREQEENGRDHQTTVSPPAASPPTNFTEKQPQKGPSFIERTRSRFESRIEDENRKNQQLSQQQQQQQQQQSPAAPNFSSAIQRPTNLHVEPPKTFNACPNKSPQPYMSPTQRDPGKKSWMLSMMYGKNQEEENSREEELVRPPQQLKKDGLRELQDRISGRTMDGPATDISTAGAVSRAKEGLAASRSRSDFRSLLPQTSSSSIPDLLWKSDNDVQWEQLVRSIRRPLLINDLDFTDLREDDDTDVLQPVSCGAGQPPPPPPPTGGLPPPPPPMGGPPPPPPPMGGPPFGGPPKAAPPPPAAPSWLQQRQQQQQAQQQALNAPPPKSKKTVKLFWKEVKVDPTMLSKMSKKKTIWDELNRVHVDTQKLEHLFESRAKEVLNREKNQEGKKNEVIVLDAKRSNAINIGMTKLPPPRTIKTAILKMDSTIMNKEGIEKILTTMMPGEDEKNKIMEAQMANPDVPLGNAEQFLLTLASISELEARLRLWAFRLDYDVMEREVAEPLMDLKQAMEEIETNKTFRVILATLLSIGNFLNGAEVKGFQIDYLAKVPEVKDTVHKHSLLHHLCHMVMEKHPDTTDLYSEIGAVTRSSKVDYDEVAKNLSKMESDCKASWEHLKVIAKHDGSAMKAKLSEFLNDCAERIVILGIIHRRVHNRFHKLLVYLGCPPHAIRETKAQQVCKVISEFALEYRTTRERVQQQFEKKANHRERNKTRGKMITEMDKFRTKEQQADQELRQLLGNGTSDVDEPKGGKWGTVPGMRARPRIPQGPGGTLGRHSTPTRDENLTDADDEILESLVKTATAQPARNEPRIRKKARYGDRKSLRRTLKSGLDLSEDERRSLAAMSS</sequence>
<dbReference type="PROSITE" id="PS51232">
    <property type="entry name" value="GBD_FH3"/>
    <property type="match status" value="1"/>
</dbReference>
<feature type="compositionally biased region" description="Low complexity" evidence="2">
    <location>
        <begin position="761"/>
        <end position="773"/>
    </location>
</feature>
<evidence type="ECO:0000256" key="1">
    <source>
        <dbReference type="ARBA" id="ARBA00023203"/>
    </source>
</evidence>
<feature type="region of interest" description="Disordered" evidence="2">
    <location>
        <begin position="328"/>
        <end position="431"/>
    </location>
</feature>
<proteinExistence type="evidence at transcript level"/>
<feature type="region of interest" description="Disordered" evidence="2">
    <location>
        <begin position="699"/>
        <end position="785"/>
    </location>
</feature>
<feature type="region of interest" description="Disordered" evidence="2">
    <location>
        <begin position="1193"/>
        <end position="1276"/>
    </location>
</feature>
<dbReference type="SMART" id="SM00498">
    <property type="entry name" value="FH2"/>
    <property type="match status" value="1"/>
</dbReference>
<feature type="compositionally biased region" description="Basic and acidic residues" evidence="2">
    <location>
        <begin position="582"/>
        <end position="605"/>
    </location>
</feature>
<feature type="compositionally biased region" description="Basic and acidic residues" evidence="2">
    <location>
        <begin position="399"/>
        <end position="417"/>
    </location>
</feature>
<feature type="compositionally biased region" description="Pro residues" evidence="2">
    <location>
        <begin position="710"/>
        <end position="756"/>
    </location>
</feature>
<dbReference type="InterPro" id="IPR042201">
    <property type="entry name" value="FH2_Formin_sf"/>
</dbReference>
<dbReference type="Pfam" id="PF02181">
    <property type="entry name" value="FH2"/>
    <property type="match status" value="1"/>
</dbReference>
<evidence type="ECO:0000259" key="4">
    <source>
        <dbReference type="PROSITE" id="PS51444"/>
    </source>
</evidence>
<reference evidence="5" key="1">
    <citation type="submission" date="2016-09" db="EMBL/GenBank/DDBJ databases">
        <authorList>
            <person name="Capua I."/>
            <person name="De Benedictis P."/>
            <person name="Joannis T."/>
            <person name="Lombin L.H."/>
            <person name="Cattoli G."/>
        </authorList>
    </citation>
    <scope>NUCLEOTIDE SEQUENCE</scope>
</reference>
<dbReference type="GO" id="GO:0005856">
    <property type="term" value="C:cytoskeleton"/>
    <property type="evidence" value="ECO:0007669"/>
    <property type="project" value="TreeGrafter"/>
</dbReference>
<dbReference type="InterPro" id="IPR011989">
    <property type="entry name" value="ARM-like"/>
</dbReference>
<feature type="non-terminal residue" evidence="5">
    <location>
        <position position="1"/>
    </location>
</feature>
<feature type="region of interest" description="Disordered" evidence="2">
    <location>
        <begin position="611"/>
        <end position="630"/>
    </location>
</feature>
<dbReference type="PROSITE" id="PS51444">
    <property type="entry name" value="FH2"/>
    <property type="match status" value="1"/>
</dbReference>
<dbReference type="GO" id="GO:0051015">
    <property type="term" value="F:actin filament binding"/>
    <property type="evidence" value="ECO:0007669"/>
    <property type="project" value="TreeGrafter"/>
</dbReference>
<feature type="compositionally biased region" description="Polar residues" evidence="2">
    <location>
        <begin position="551"/>
        <end position="565"/>
    </location>
</feature>
<dbReference type="PANTHER" id="PTHR45920:SF4">
    <property type="entry name" value="FORMIN HOMOLOGY 2 DOMAIN CONTAINING, ISOFORM I"/>
    <property type="match status" value="1"/>
</dbReference>
<dbReference type="SUPFAM" id="SSF48371">
    <property type="entry name" value="ARM repeat"/>
    <property type="match status" value="1"/>
</dbReference>
<feature type="region of interest" description="Disordered" evidence="2">
    <location>
        <begin position="455"/>
        <end position="605"/>
    </location>
</feature>
<reference evidence="5" key="2">
    <citation type="journal article" date="2017" name="Front. Cell. Infect. Microbiol.">
        <title>Analysis of the Salivary Gland Transcriptome of Unfed and Partially Fed Amblyomma sculptum Ticks and Descriptive Proteome of the Saliva.</title>
        <authorList>
            <person name="Esteves E."/>
            <person name="Maruyama S.R."/>
            <person name="Kawahara R."/>
            <person name="Fujita A."/>
            <person name="Martins L.A."/>
            <person name="Righi A.A."/>
            <person name="Costa F.B."/>
            <person name="Palmisano G."/>
            <person name="Labruna M.B."/>
            <person name="Sa-Nunes A."/>
            <person name="Ribeiro J.M.C."/>
            <person name="Fogaca A.C."/>
        </authorList>
    </citation>
    <scope>NUCLEOTIDE SEQUENCE</scope>
</reference>
<feature type="compositionally biased region" description="Basic and acidic residues" evidence="2">
    <location>
        <begin position="493"/>
        <end position="509"/>
    </location>
</feature>
<dbReference type="EMBL" id="GFAA01002724">
    <property type="protein sequence ID" value="JAU00711.1"/>
    <property type="molecule type" value="mRNA"/>
</dbReference>
<dbReference type="InterPro" id="IPR015425">
    <property type="entry name" value="FH2_Formin"/>
</dbReference>
<feature type="region of interest" description="Disordered" evidence="2">
    <location>
        <begin position="635"/>
        <end position="661"/>
    </location>
</feature>
<evidence type="ECO:0000313" key="5">
    <source>
        <dbReference type="EMBL" id="JAU00711.1"/>
    </source>
</evidence>
<dbReference type="FunFam" id="1.25.10.10:FF:000056">
    <property type="entry name" value="FH1/FH2 domain-containing protein 3 isoform X1"/>
    <property type="match status" value="1"/>
</dbReference>
<dbReference type="GO" id="GO:0030866">
    <property type="term" value="P:cortical actin cytoskeleton organization"/>
    <property type="evidence" value="ECO:0007669"/>
    <property type="project" value="TreeGrafter"/>
</dbReference>
<feature type="domain" description="FH2" evidence="4">
    <location>
        <begin position="774"/>
        <end position="1168"/>
    </location>
</feature>
<dbReference type="Pfam" id="PF18382">
    <property type="entry name" value="Formin_GBD_N"/>
    <property type="match status" value="1"/>
</dbReference>
<evidence type="ECO:0000256" key="2">
    <source>
        <dbReference type="SAM" id="MobiDB-lite"/>
    </source>
</evidence>
<feature type="compositionally biased region" description="Basic and acidic residues" evidence="2">
    <location>
        <begin position="455"/>
        <end position="466"/>
    </location>
</feature>
<dbReference type="Gene3D" id="1.20.58.2220">
    <property type="entry name" value="Formin, FH2 domain"/>
    <property type="match status" value="1"/>
</dbReference>
<keyword evidence="1" id="KW-0009">Actin-binding</keyword>
<dbReference type="PANTHER" id="PTHR45920">
    <property type="entry name" value="FORMIN HOMOLOGY 2 DOMAIN CONTAINING, ISOFORM I"/>
    <property type="match status" value="1"/>
</dbReference>
<dbReference type="Gene3D" id="1.25.10.10">
    <property type="entry name" value="Leucine-rich Repeat Variant"/>
    <property type="match status" value="1"/>
</dbReference>
<name>A0A1E1XMZ5_AMBSC</name>
<organism evidence="5">
    <name type="scientific">Amblyomma sculptum</name>
    <name type="common">Tick</name>
    <dbReference type="NCBI Taxonomy" id="1581419"/>
    <lineage>
        <taxon>Eukaryota</taxon>
        <taxon>Metazoa</taxon>
        <taxon>Ecdysozoa</taxon>
        <taxon>Arthropoda</taxon>
        <taxon>Chelicerata</taxon>
        <taxon>Arachnida</taxon>
        <taxon>Acari</taxon>
        <taxon>Parasitiformes</taxon>
        <taxon>Ixodida</taxon>
        <taxon>Ixodoidea</taxon>
        <taxon>Ixodidae</taxon>
        <taxon>Amblyomminae</taxon>
        <taxon>Amblyomma</taxon>
    </lineage>
</organism>
<dbReference type="InterPro" id="IPR041387">
    <property type="entry name" value="FHOD1_GBD_N"/>
</dbReference>
<dbReference type="Pfam" id="PF24959">
    <property type="entry name" value="FH3_FHOD1-3"/>
    <property type="match status" value="1"/>
</dbReference>
<feature type="compositionally biased region" description="Low complexity" evidence="2">
    <location>
        <begin position="511"/>
        <end position="525"/>
    </location>
</feature>
<accession>A0A1E1XMZ5</accession>
<feature type="compositionally biased region" description="Polar residues" evidence="2">
    <location>
        <begin position="526"/>
        <end position="539"/>
    </location>
</feature>
<feature type="domain" description="GBD/FH3" evidence="3">
    <location>
        <begin position="47"/>
        <end position="403"/>
    </location>
</feature>
<dbReference type="InterPro" id="IPR016024">
    <property type="entry name" value="ARM-type_fold"/>
</dbReference>
<dbReference type="GO" id="GO:0005737">
    <property type="term" value="C:cytoplasm"/>
    <property type="evidence" value="ECO:0007669"/>
    <property type="project" value="TreeGrafter"/>
</dbReference>
<evidence type="ECO:0000259" key="3">
    <source>
        <dbReference type="PROSITE" id="PS51232"/>
    </source>
</evidence>
<dbReference type="InterPro" id="IPR014768">
    <property type="entry name" value="GBD/FH3_dom"/>
</dbReference>
<protein>
    <submittedName>
        <fullName evidence="5">Putative rac1 gtpase effector fhos</fullName>
    </submittedName>
</protein>
<dbReference type="InterPro" id="IPR056771">
    <property type="entry name" value="FH3_FHOD1-3-like"/>
</dbReference>